<reference evidence="7" key="2">
    <citation type="journal article" date="2021" name="Microbiome">
        <title>Successional dynamics and alternative stable states in a saline activated sludge microbial community over 9 years.</title>
        <authorList>
            <person name="Wang Y."/>
            <person name="Ye J."/>
            <person name="Ju F."/>
            <person name="Liu L."/>
            <person name="Boyd J.A."/>
            <person name="Deng Y."/>
            <person name="Parks D.H."/>
            <person name="Jiang X."/>
            <person name="Yin X."/>
            <person name="Woodcroft B.J."/>
            <person name="Tyson G.W."/>
            <person name="Hugenholtz P."/>
            <person name="Polz M.F."/>
            <person name="Zhang T."/>
        </authorList>
    </citation>
    <scope>NUCLEOTIDE SEQUENCE</scope>
    <source>
        <strain evidence="7">HKST-UBA01</strain>
    </source>
</reference>
<dbReference type="Gene3D" id="1.10.1740.10">
    <property type="match status" value="1"/>
</dbReference>
<accession>A0A956LXM8</accession>
<evidence type="ECO:0000256" key="2">
    <source>
        <dbReference type="ARBA" id="ARBA00023015"/>
    </source>
</evidence>
<dbReference type="InterPro" id="IPR007627">
    <property type="entry name" value="RNA_pol_sigma70_r2"/>
</dbReference>
<dbReference type="EMBL" id="JAGQHR010000129">
    <property type="protein sequence ID" value="MCA9727223.1"/>
    <property type="molecule type" value="Genomic_DNA"/>
</dbReference>
<dbReference type="Gene3D" id="1.10.10.10">
    <property type="entry name" value="Winged helix-like DNA-binding domain superfamily/Winged helix DNA-binding domain"/>
    <property type="match status" value="1"/>
</dbReference>
<dbReference type="InterPro" id="IPR014284">
    <property type="entry name" value="RNA_pol_sigma-70_dom"/>
</dbReference>
<dbReference type="InterPro" id="IPR013325">
    <property type="entry name" value="RNA_pol_sigma_r2"/>
</dbReference>
<comment type="similarity">
    <text evidence="1">Belongs to the sigma-70 factor family. ECF subfamily.</text>
</comment>
<evidence type="ECO:0000256" key="1">
    <source>
        <dbReference type="ARBA" id="ARBA00010641"/>
    </source>
</evidence>
<dbReference type="PANTHER" id="PTHR43133:SF8">
    <property type="entry name" value="RNA POLYMERASE SIGMA FACTOR HI_1459-RELATED"/>
    <property type="match status" value="1"/>
</dbReference>
<dbReference type="InterPro" id="IPR036388">
    <property type="entry name" value="WH-like_DNA-bd_sf"/>
</dbReference>
<dbReference type="InterPro" id="IPR039425">
    <property type="entry name" value="RNA_pol_sigma-70-like"/>
</dbReference>
<dbReference type="SUPFAM" id="SSF88946">
    <property type="entry name" value="Sigma2 domain of RNA polymerase sigma factors"/>
    <property type="match status" value="1"/>
</dbReference>
<feature type="domain" description="RNA polymerase sigma-70 region 2" evidence="6">
    <location>
        <begin position="28"/>
        <end position="86"/>
    </location>
</feature>
<reference evidence="7" key="1">
    <citation type="submission" date="2020-04" db="EMBL/GenBank/DDBJ databases">
        <authorList>
            <person name="Zhang T."/>
        </authorList>
    </citation>
    <scope>NUCLEOTIDE SEQUENCE</scope>
    <source>
        <strain evidence="7">HKST-UBA01</strain>
    </source>
</reference>
<dbReference type="Pfam" id="PF04542">
    <property type="entry name" value="Sigma70_r2"/>
    <property type="match status" value="1"/>
</dbReference>
<sequence length="184" mass="20700">MRRPLRGASDSELLELCLGGGETAWEELVIRYQGLVFSTALEVGLGTDDAGDVFQEVWAELYRSLRRIRHPDALARWLMVATRRASWKVAVRSRRVVPDLPPDLVDPWALPDEAIEFLEARTRIEEALGELGEPCATVLRLLFLEDPPKDYREIATAAGVAIGTIGSARARCMTKLRRILRHRP</sequence>
<dbReference type="GO" id="GO:0006352">
    <property type="term" value="P:DNA-templated transcription initiation"/>
    <property type="evidence" value="ECO:0007669"/>
    <property type="project" value="InterPro"/>
</dbReference>
<evidence type="ECO:0000313" key="7">
    <source>
        <dbReference type="EMBL" id="MCA9727223.1"/>
    </source>
</evidence>
<gene>
    <name evidence="7" type="ORF">KC729_06025</name>
</gene>
<dbReference type="GO" id="GO:0016987">
    <property type="term" value="F:sigma factor activity"/>
    <property type="evidence" value="ECO:0007669"/>
    <property type="project" value="UniProtKB-KW"/>
</dbReference>
<evidence type="ECO:0000256" key="5">
    <source>
        <dbReference type="ARBA" id="ARBA00023163"/>
    </source>
</evidence>
<comment type="caution">
    <text evidence="7">The sequence shown here is derived from an EMBL/GenBank/DDBJ whole genome shotgun (WGS) entry which is preliminary data.</text>
</comment>
<keyword evidence="4" id="KW-0238">DNA-binding</keyword>
<organism evidence="7 8">
    <name type="scientific">Eiseniibacteriota bacterium</name>
    <dbReference type="NCBI Taxonomy" id="2212470"/>
    <lineage>
        <taxon>Bacteria</taxon>
        <taxon>Candidatus Eiseniibacteriota</taxon>
    </lineage>
</organism>
<proteinExistence type="inferred from homology"/>
<keyword evidence="3" id="KW-0731">Sigma factor</keyword>
<name>A0A956LXM8_UNCEI</name>
<keyword evidence="2" id="KW-0805">Transcription regulation</keyword>
<protein>
    <submittedName>
        <fullName evidence="7">Sigma-70 family RNA polymerase sigma factor</fullName>
    </submittedName>
</protein>
<dbReference type="InterPro" id="IPR013324">
    <property type="entry name" value="RNA_pol_sigma_r3/r4-like"/>
</dbReference>
<evidence type="ECO:0000256" key="4">
    <source>
        <dbReference type="ARBA" id="ARBA00023125"/>
    </source>
</evidence>
<dbReference type="GO" id="GO:0003677">
    <property type="term" value="F:DNA binding"/>
    <property type="evidence" value="ECO:0007669"/>
    <property type="project" value="UniProtKB-KW"/>
</dbReference>
<keyword evidence="5" id="KW-0804">Transcription</keyword>
<evidence type="ECO:0000313" key="8">
    <source>
        <dbReference type="Proteomes" id="UP000697710"/>
    </source>
</evidence>
<dbReference type="PANTHER" id="PTHR43133">
    <property type="entry name" value="RNA POLYMERASE ECF-TYPE SIGMA FACTO"/>
    <property type="match status" value="1"/>
</dbReference>
<dbReference type="AlphaFoldDB" id="A0A956LXM8"/>
<dbReference type="NCBIfam" id="TIGR02937">
    <property type="entry name" value="sigma70-ECF"/>
    <property type="match status" value="1"/>
</dbReference>
<dbReference type="Proteomes" id="UP000697710">
    <property type="component" value="Unassembled WGS sequence"/>
</dbReference>
<evidence type="ECO:0000259" key="6">
    <source>
        <dbReference type="Pfam" id="PF04542"/>
    </source>
</evidence>
<evidence type="ECO:0000256" key="3">
    <source>
        <dbReference type="ARBA" id="ARBA00023082"/>
    </source>
</evidence>
<dbReference type="SUPFAM" id="SSF88659">
    <property type="entry name" value="Sigma3 and sigma4 domains of RNA polymerase sigma factors"/>
    <property type="match status" value="1"/>
</dbReference>